<dbReference type="InterPro" id="IPR000595">
    <property type="entry name" value="cNMP-bd_dom"/>
</dbReference>
<keyword evidence="1" id="KW-0805">Transcription regulation</keyword>
<gene>
    <name evidence="6" type="ORF">FHG66_13475</name>
</gene>
<dbReference type="InterPro" id="IPR036388">
    <property type="entry name" value="WH-like_DNA-bd_sf"/>
</dbReference>
<protein>
    <submittedName>
        <fullName evidence="6">Crp/Fnr family transcriptional regulator</fullName>
    </submittedName>
</protein>
<evidence type="ECO:0000313" key="6">
    <source>
        <dbReference type="EMBL" id="TNC48553.1"/>
    </source>
</evidence>
<feature type="domain" description="Cyclic nucleotide-binding" evidence="4">
    <location>
        <begin position="12"/>
        <end position="79"/>
    </location>
</feature>
<dbReference type="AlphaFoldDB" id="A0A5C4MUC4"/>
<dbReference type="InterPro" id="IPR036390">
    <property type="entry name" value="WH_DNA-bd_sf"/>
</dbReference>
<dbReference type="InterPro" id="IPR014710">
    <property type="entry name" value="RmlC-like_jellyroll"/>
</dbReference>
<dbReference type="Pfam" id="PF00027">
    <property type="entry name" value="cNMP_binding"/>
    <property type="match status" value="1"/>
</dbReference>
<dbReference type="Pfam" id="PF13545">
    <property type="entry name" value="HTH_Crp_2"/>
    <property type="match status" value="1"/>
</dbReference>
<evidence type="ECO:0000259" key="5">
    <source>
        <dbReference type="PROSITE" id="PS51063"/>
    </source>
</evidence>
<dbReference type="GO" id="GO:0005829">
    <property type="term" value="C:cytosol"/>
    <property type="evidence" value="ECO:0007669"/>
    <property type="project" value="TreeGrafter"/>
</dbReference>
<dbReference type="Gene3D" id="1.10.10.10">
    <property type="entry name" value="Winged helix-like DNA-binding domain superfamily/Winged helix DNA-binding domain"/>
    <property type="match status" value="1"/>
</dbReference>
<dbReference type="SUPFAM" id="SSF46785">
    <property type="entry name" value="Winged helix' DNA-binding domain"/>
    <property type="match status" value="1"/>
</dbReference>
<dbReference type="GO" id="GO:0003677">
    <property type="term" value="F:DNA binding"/>
    <property type="evidence" value="ECO:0007669"/>
    <property type="project" value="UniProtKB-KW"/>
</dbReference>
<dbReference type="CDD" id="cd00038">
    <property type="entry name" value="CAP_ED"/>
    <property type="match status" value="1"/>
</dbReference>
<dbReference type="OrthoDB" id="7584044at2"/>
<dbReference type="EMBL" id="VDFU01000016">
    <property type="protein sequence ID" value="TNC48553.1"/>
    <property type="molecule type" value="Genomic_DNA"/>
</dbReference>
<dbReference type="InterPro" id="IPR050397">
    <property type="entry name" value="Env_Response_Regulators"/>
</dbReference>
<dbReference type="SUPFAM" id="SSF51206">
    <property type="entry name" value="cAMP-binding domain-like"/>
    <property type="match status" value="1"/>
</dbReference>
<dbReference type="SMART" id="SM00419">
    <property type="entry name" value="HTH_CRP"/>
    <property type="match status" value="1"/>
</dbReference>
<accession>A0A5C4MUC4</accession>
<dbReference type="RefSeq" id="WP_139077577.1">
    <property type="nucleotide sequence ID" value="NZ_VDFU01000016.1"/>
</dbReference>
<dbReference type="PANTHER" id="PTHR24567:SF68">
    <property type="entry name" value="DNA-BINDING TRANSCRIPTIONAL DUAL REGULATOR CRP"/>
    <property type="match status" value="1"/>
</dbReference>
<dbReference type="PROSITE" id="PS51063">
    <property type="entry name" value="HTH_CRP_2"/>
    <property type="match status" value="1"/>
</dbReference>
<dbReference type="PANTHER" id="PTHR24567">
    <property type="entry name" value="CRP FAMILY TRANSCRIPTIONAL REGULATORY PROTEIN"/>
    <property type="match status" value="1"/>
</dbReference>
<name>A0A5C4MUC4_9RHOB</name>
<organism evidence="6 7">
    <name type="scientific">Rubellimicrobium rubrum</name>
    <dbReference type="NCBI Taxonomy" id="2585369"/>
    <lineage>
        <taxon>Bacteria</taxon>
        <taxon>Pseudomonadati</taxon>
        <taxon>Pseudomonadota</taxon>
        <taxon>Alphaproteobacteria</taxon>
        <taxon>Rhodobacterales</taxon>
        <taxon>Roseobacteraceae</taxon>
        <taxon>Rubellimicrobium</taxon>
    </lineage>
</organism>
<evidence type="ECO:0000259" key="4">
    <source>
        <dbReference type="PROSITE" id="PS50042"/>
    </source>
</evidence>
<sequence>MGTDALIQKLEQFIQLTEEDKRLLRNAVRDVRVFDRREDIIHEGDRPENVHLVMKGWAARYKSLPNGDQPILAFLIPGDLCDVHVALLDEMDHSLKALSPCRIALLPRDAIQTMLKQSERLTRALWWATLLDEAILREWLVTTGHRPANQRLGHLICEMLLRMRAVGLSKDDSFELPLTQDELGDVMGISSVHTNRMIQELRGEGLITTEGKRMVVNDLDRLMEFAEFDPNYLHQVNKRARLARVNAS</sequence>
<evidence type="ECO:0000313" key="7">
    <source>
        <dbReference type="Proteomes" id="UP000305887"/>
    </source>
</evidence>
<feature type="domain" description="HTH crp-type" evidence="5">
    <location>
        <begin position="146"/>
        <end position="220"/>
    </location>
</feature>
<comment type="caution">
    <text evidence="6">The sequence shown here is derived from an EMBL/GenBank/DDBJ whole genome shotgun (WGS) entry which is preliminary data.</text>
</comment>
<evidence type="ECO:0000256" key="3">
    <source>
        <dbReference type="ARBA" id="ARBA00023163"/>
    </source>
</evidence>
<proteinExistence type="predicted"/>
<dbReference type="PROSITE" id="PS50042">
    <property type="entry name" value="CNMP_BINDING_3"/>
    <property type="match status" value="1"/>
</dbReference>
<dbReference type="SMART" id="SM00100">
    <property type="entry name" value="cNMP"/>
    <property type="match status" value="1"/>
</dbReference>
<dbReference type="InterPro" id="IPR018490">
    <property type="entry name" value="cNMP-bd_dom_sf"/>
</dbReference>
<keyword evidence="3" id="KW-0804">Transcription</keyword>
<dbReference type="Proteomes" id="UP000305887">
    <property type="component" value="Unassembled WGS sequence"/>
</dbReference>
<evidence type="ECO:0000256" key="1">
    <source>
        <dbReference type="ARBA" id="ARBA00023015"/>
    </source>
</evidence>
<dbReference type="InterPro" id="IPR012318">
    <property type="entry name" value="HTH_CRP"/>
</dbReference>
<keyword evidence="7" id="KW-1185">Reference proteome</keyword>
<keyword evidence="2" id="KW-0238">DNA-binding</keyword>
<evidence type="ECO:0000256" key="2">
    <source>
        <dbReference type="ARBA" id="ARBA00023125"/>
    </source>
</evidence>
<dbReference type="GO" id="GO:0003700">
    <property type="term" value="F:DNA-binding transcription factor activity"/>
    <property type="evidence" value="ECO:0007669"/>
    <property type="project" value="TreeGrafter"/>
</dbReference>
<dbReference type="Gene3D" id="2.60.120.10">
    <property type="entry name" value="Jelly Rolls"/>
    <property type="match status" value="1"/>
</dbReference>
<reference evidence="6 7" key="1">
    <citation type="submission" date="2019-06" db="EMBL/GenBank/DDBJ databases">
        <title>YIM 131921 draft genome.</title>
        <authorList>
            <person name="Jiang L."/>
        </authorList>
    </citation>
    <scope>NUCLEOTIDE SEQUENCE [LARGE SCALE GENOMIC DNA]</scope>
    <source>
        <strain evidence="6 7">YIM 131921</strain>
    </source>
</reference>